<organism evidence="2 3">
    <name type="scientific">Microbacterium halimionae</name>
    <dbReference type="NCBI Taxonomy" id="1526413"/>
    <lineage>
        <taxon>Bacteria</taxon>
        <taxon>Bacillati</taxon>
        <taxon>Actinomycetota</taxon>
        <taxon>Actinomycetes</taxon>
        <taxon>Micrococcales</taxon>
        <taxon>Microbacteriaceae</taxon>
        <taxon>Microbacterium</taxon>
    </lineage>
</organism>
<feature type="transmembrane region" description="Helical" evidence="1">
    <location>
        <begin position="158"/>
        <end position="182"/>
    </location>
</feature>
<dbReference type="Proteomes" id="UP000526083">
    <property type="component" value="Unassembled WGS sequence"/>
</dbReference>
<feature type="transmembrane region" description="Helical" evidence="1">
    <location>
        <begin position="343"/>
        <end position="361"/>
    </location>
</feature>
<evidence type="ECO:0000256" key="1">
    <source>
        <dbReference type="SAM" id="Phobius"/>
    </source>
</evidence>
<feature type="transmembrane region" description="Helical" evidence="1">
    <location>
        <begin position="381"/>
        <end position="400"/>
    </location>
</feature>
<comment type="caution">
    <text evidence="2">The sequence shown here is derived from an EMBL/GenBank/DDBJ whole genome shotgun (WGS) entry which is preliminary data.</text>
</comment>
<keyword evidence="1" id="KW-0472">Membrane</keyword>
<dbReference type="AlphaFoldDB" id="A0A7W3JPK7"/>
<reference evidence="2 3" key="1">
    <citation type="submission" date="2020-07" db="EMBL/GenBank/DDBJ databases">
        <title>Sequencing the genomes of 1000 actinobacteria strains.</title>
        <authorList>
            <person name="Klenk H.-P."/>
        </authorList>
    </citation>
    <scope>NUCLEOTIDE SEQUENCE [LARGE SCALE GENOMIC DNA]</scope>
    <source>
        <strain evidence="2 3">DSM 27576</strain>
    </source>
</reference>
<name>A0A7W3JPK7_9MICO</name>
<keyword evidence="1" id="KW-1133">Transmembrane helix</keyword>
<protein>
    <recommendedName>
        <fullName evidence="4">DUF2029 domain-containing protein</fullName>
    </recommendedName>
</protein>
<sequence length="420" mass="44930">MSRRAILWVVFALVHVTVALLGFILPNQPMGDVYLVYEPWSGCALFGTSGYCGAGGHEIVGLTSQWVYPQLALLPMLATWAFAWIDGYIVAWAIVVTLVDAAAFAVLVGRGRSSGRRMAAWFWLAFIALLGPVGMYRLEGISVPLAIVGSLWLVRRPWLGSVLLSIATWIKVWPAAVIAAAVIVVRRRFAVIGGALIVSVVTLGVVFAFGGGKYAFGFIGDQAGRGLQIEAPVSALYLWRAIAGSRDAWIYYDTDMLTYQATGPNVDAVIAVMTPLMAIAVAGVALLGAWKVRRGAGFAAVFPALSFALVLAFIVFNKVGSPQYIAWIAAPVIVGLVLRRERWLVPAVGLLIIAALTQLVYPTLYNLVLALDPVAVGLLTLRNVLLIALFVWSVVALAGASTWSKSPSERAEASGFIRAG</sequence>
<evidence type="ECO:0000313" key="2">
    <source>
        <dbReference type="EMBL" id="MBA8816601.1"/>
    </source>
</evidence>
<keyword evidence="3" id="KW-1185">Reference proteome</keyword>
<dbReference type="RefSeq" id="WP_167047115.1">
    <property type="nucleotide sequence ID" value="NZ_JAAOZB010000001.1"/>
</dbReference>
<feature type="transmembrane region" description="Helical" evidence="1">
    <location>
        <begin position="268"/>
        <end position="290"/>
    </location>
</feature>
<accession>A0A7W3JPK7</accession>
<dbReference type="EMBL" id="JACGWY010000002">
    <property type="protein sequence ID" value="MBA8816601.1"/>
    <property type="molecule type" value="Genomic_DNA"/>
</dbReference>
<evidence type="ECO:0000313" key="3">
    <source>
        <dbReference type="Proteomes" id="UP000526083"/>
    </source>
</evidence>
<feature type="transmembrane region" description="Helical" evidence="1">
    <location>
        <begin position="5"/>
        <end position="25"/>
    </location>
</feature>
<feature type="transmembrane region" description="Helical" evidence="1">
    <location>
        <begin position="189"/>
        <end position="209"/>
    </location>
</feature>
<proteinExistence type="predicted"/>
<keyword evidence="1" id="KW-0812">Transmembrane</keyword>
<gene>
    <name evidence="2" type="ORF">FHX48_001674</name>
</gene>
<feature type="transmembrane region" description="Helical" evidence="1">
    <location>
        <begin position="322"/>
        <end position="338"/>
    </location>
</feature>
<feature type="transmembrane region" description="Helical" evidence="1">
    <location>
        <begin position="297"/>
        <end position="316"/>
    </location>
</feature>
<feature type="transmembrane region" description="Helical" evidence="1">
    <location>
        <begin position="120"/>
        <end position="138"/>
    </location>
</feature>
<evidence type="ECO:0008006" key="4">
    <source>
        <dbReference type="Google" id="ProtNLM"/>
    </source>
</evidence>